<evidence type="ECO:0000313" key="2">
    <source>
        <dbReference type="EMBL" id="KAF5319125.1"/>
    </source>
</evidence>
<feature type="domain" description="CHAT" evidence="1">
    <location>
        <begin position="828"/>
        <end position="1137"/>
    </location>
</feature>
<dbReference type="Gene3D" id="1.25.40.10">
    <property type="entry name" value="Tetratricopeptide repeat domain"/>
    <property type="match status" value="3"/>
</dbReference>
<organism evidence="2 3">
    <name type="scientific">Ephemerocybe angulata</name>
    <dbReference type="NCBI Taxonomy" id="980116"/>
    <lineage>
        <taxon>Eukaryota</taxon>
        <taxon>Fungi</taxon>
        <taxon>Dikarya</taxon>
        <taxon>Basidiomycota</taxon>
        <taxon>Agaricomycotina</taxon>
        <taxon>Agaricomycetes</taxon>
        <taxon>Agaricomycetidae</taxon>
        <taxon>Agaricales</taxon>
        <taxon>Agaricineae</taxon>
        <taxon>Psathyrellaceae</taxon>
        <taxon>Ephemerocybe</taxon>
    </lineage>
</organism>
<dbReference type="Proteomes" id="UP000541558">
    <property type="component" value="Unassembled WGS sequence"/>
</dbReference>
<dbReference type="PANTHER" id="PTHR19959:SF119">
    <property type="entry name" value="FUNGAL LIPASE-LIKE DOMAIN-CONTAINING PROTEIN"/>
    <property type="match status" value="1"/>
</dbReference>
<dbReference type="Pfam" id="PF13374">
    <property type="entry name" value="TPR_10"/>
    <property type="match status" value="1"/>
</dbReference>
<dbReference type="InterPro" id="IPR011990">
    <property type="entry name" value="TPR-like_helical_dom_sf"/>
</dbReference>
<dbReference type="InterPro" id="IPR024983">
    <property type="entry name" value="CHAT_dom"/>
</dbReference>
<sequence length="1138" mass="125863">MSYPSSSSVEDMDDRLRREVEDAMVLLVQCQSTGILADVSKALASLLSVVELTPEHYPSFTRLLNNIGIAYKSRFELTGDLHDLSKAISACARAVELTPDGHSHMPSHLTNLGVSLNCRFQRAGDLHDLDQAIMHQKRAIRLTPDGDSDMASRYSNLGVYYSARALHNGDLHDLSEAILTKQQAVEITPEQDPTMFRLMNNLGISLKDRFKRTGDPQDLTLGISAARKAVELAPKDHQMMHFLLDNLGIALNSRFSRTGEILDIDDAISAQREAVELTPKGHPETHLHLSHLGSSLQARFRRTENHNDIADAIIAQERALEVTPPGHPWTASWLNNLALSFTSRFQHTGDLAYLAQAISTEQRALKLTPENHPDYASRLNSLASSLRGRFECTGDFDDITEAISLQKKVIGLNAMGNPSMHVYLGNFASSLRSRFKRTGDLHDLNEAISALQKAVAFMTAADNLVQMDTHLSHLGTSLVARFRRTANSADLDEAISVQRRAVTITPEGHVNMPFHLNNLGATLESRFHHRGSSHDFDEAIANLKASATNKYSPPRSRVSAAKNWAELLNHSYPPPPDILEAFEVAIDLSVLAVTLDLTLERRYGQLQKTPNLPLQAASAAFLFDKPGKALEWLEQGRCLVWGQLTNLRAPLDDLREHDVHLADRIMEVSKQLDRANGSSSRLSRESMSLSEKVSLENQSRNQMTLAQEWDDLLASVRVLPGFETFLKPSPWYTLLQHLPDSGPVVVVNIDVNRCDAIALVPGKLEPLHIPLPLFSLGKCNKYREDLNAQLRSFNLSDRGEMCRFSETRSEERSARSVTRVKHSETIVQAILRRLWEELVKPILQKLDMLRNNTSSATTLSRIWWCPTGSLSFLPIHAAGRYGNEESECLMDYAVSSYTPSVAALIERVKNVRSIDRATSGLFITSQPDAPGCSSIQGTTKEVRSIHDFLLTSGARAEKVEGSAATISATLEAMNTFTSIHLACHASQDAADPLKSRFHFHNGTLDLATIIQRNLKNADLAFLSACQTSTGVEKLSDEAVHLAAGMLAAGYCRVVATMWSIEDRHAPGVAIDFYQYLFNHADKANASSSYSRGPSGGGGFDGTNSARALHHAIQRLRTMLADDSDHSLLAWVPYVHYGY</sequence>
<dbReference type="Pfam" id="PF12770">
    <property type="entry name" value="CHAT"/>
    <property type="match status" value="1"/>
</dbReference>
<reference evidence="2 3" key="1">
    <citation type="journal article" date="2020" name="ISME J.">
        <title>Uncovering the hidden diversity of litter-decomposition mechanisms in mushroom-forming fungi.</title>
        <authorList>
            <person name="Floudas D."/>
            <person name="Bentzer J."/>
            <person name="Ahren D."/>
            <person name="Johansson T."/>
            <person name="Persson P."/>
            <person name="Tunlid A."/>
        </authorList>
    </citation>
    <scope>NUCLEOTIDE SEQUENCE [LARGE SCALE GENOMIC DNA]</scope>
    <source>
        <strain evidence="2 3">CBS 175.51</strain>
    </source>
</reference>
<dbReference type="SUPFAM" id="SSF48452">
    <property type="entry name" value="TPR-like"/>
    <property type="match status" value="2"/>
</dbReference>
<dbReference type="AlphaFoldDB" id="A0A8H5B9H5"/>
<evidence type="ECO:0000259" key="1">
    <source>
        <dbReference type="Pfam" id="PF12770"/>
    </source>
</evidence>
<name>A0A8H5B9H5_9AGAR</name>
<dbReference type="OrthoDB" id="9991317at2759"/>
<evidence type="ECO:0000313" key="3">
    <source>
        <dbReference type="Proteomes" id="UP000541558"/>
    </source>
</evidence>
<gene>
    <name evidence="2" type="ORF">D9611_014091</name>
</gene>
<accession>A0A8H5B9H5</accession>
<protein>
    <recommendedName>
        <fullName evidence="1">CHAT domain-containing protein</fullName>
    </recommendedName>
</protein>
<proteinExistence type="predicted"/>
<dbReference type="PANTHER" id="PTHR19959">
    <property type="entry name" value="KINESIN LIGHT CHAIN"/>
    <property type="match status" value="1"/>
</dbReference>
<dbReference type="EMBL" id="JAACJK010000174">
    <property type="protein sequence ID" value="KAF5319125.1"/>
    <property type="molecule type" value="Genomic_DNA"/>
</dbReference>
<keyword evidence="3" id="KW-1185">Reference proteome</keyword>
<comment type="caution">
    <text evidence="2">The sequence shown here is derived from an EMBL/GenBank/DDBJ whole genome shotgun (WGS) entry which is preliminary data.</text>
</comment>